<proteinExistence type="predicted"/>
<evidence type="ECO:0000313" key="1">
    <source>
        <dbReference type="EMBL" id="QEA08084.1"/>
    </source>
</evidence>
<name>A0A5B8RKA8_9ZZZZ</name>
<gene>
    <name evidence="1" type="ORF">KBTEX_04454</name>
</gene>
<reference evidence="1" key="1">
    <citation type="submission" date="2019-06" db="EMBL/GenBank/DDBJ databases">
        <authorList>
            <person name="Murdoch R.W."/>
            <person name="Fathepure B."/>
        </authorList>
    </citation>
    <scope>NUCLEOTIDE SEQUENCE</scope>
</reference>
<protein>
    <submittedName>
        <fullName evidence="1">Uncharacterized protein</fullName>
    </submittedName>
</protein>
<organism evidence="1">
    <name type="scientific">uncultured organism</name>
    <dbReference type="NCBI Taxonomy" id="155900"/>
    <lineage>
        <taxon>unclassified sequences</taxon>
        <taxon>environmental samples</taxon>
    </lineage>
</organism>
<dbReference type="AlphaFoldDB" id="A0A5B8RKA8"/>
<sequence>MFAGGVQVMWKKCRASPSGSGRNWLKISIAGVWRHSQRAETYASVSSTFGISGVSWPRVVMISPWT</sequence>
<accession>A0A5B8RKA8</accession>
<dbReference type="EMBL" id="MN079791">
    <property type="protein sequence ID" value="QEA08084.1"/>
    <property type="molecule type" value="Genomic_DNA"/>
</dbReference>